<feature type="non-terminal residue" evidence="1">
    <location>
        <position position="1"/>
    </location>
</feature>
<evidence type="ECO:0000313" key="2">
    <source>
        <dbReference type="Proteomes" id="UP000676336"/>
    </source>
</evidence>
<dbReference type="Proteomes" id="UP000676336">
    <property type="component" value="Unassembled WGS sequence"/>
</dbReference>
<name>A0A8S3IWX7_9BILA</name>
<comment type="caution">
    <text evidence="1">The sequence shown here is derived from an EMBL/GenBank/DDBJ whole genome shotgun (WGS) entry which is preliminary data.</text>
</comment>
<dbReference type="AlphaFoldDB" id="A0A8S3IWX7"/>
<accession>A0A8S3IWX7</accession>
<evidence type="ECO:0000313" key="1">
    <source>
        <dbReference type="EMBL" id="CAF5207901.1"/>
    </source>
</evidence>
<reference evidence="1" key="1">
    <citation type="submission" date="2021-02" db="EMBL/GenBank/DDBJ databases">
        <authorList>
            <person name="Nowell W R."/>
        </authorList>
    </citation>
    <scope>NUCLEOTIDE SEQUENCE</scope>
</reference>
<dbReference type="EMBL" id="CAJOBI010337435">
    <property type="protein sequence ID" value="CAF5207901.1"/>
    <property type="molecule type" value="Genomic_DNA"/>
</dbReference>
<gene>
    <name evidence="1" type="ORF">SMN809_LOCUS77476</name>
</gene>
<sequence length="46" mass="5360">STFYETNNINPAELFLKLQLRTVLNLIRPNTADASSVTKQRYQENF</sequence>
<proteinExistence type="predicted"/>
<protein>
    <submittedName>
        <fullName evidence="1">Uncharacterized protein</fullName>
    </submittedName>
</protein>
<organism evidence="1 2">
    <name type="scientific">Rotaria magnacalcarata</name>
    <dbReference type="NCBI Taxonomy" id="392030"/>
    <lineage>
        <taxon>Eukaryota</taxon>
        <taxon>Metazoa</taxon>
        <taxon>Spiralia</taxon>
        <taxon>Gnathifera</taxon>
        <taxon>Rotifera</taxon>
        <taxon>Eurotatoria</taxon>
        <taxon>Bdelloidea</taxon>
        <taxon>Philodinida</taxon>
        <taxon>Philodinidae</taxon>
        <taxon>Rotaria</taxon>
    </lineage>
</organism>